<dbReference type="InterPro" id="IPR009057">
    <property type="entry name" value="Homeodomain-like_sf"/>
</dbReference>
<dbReference type="EMBL" id="CAFBNJ010000084">
    <property type="protein sequence ID" value="CAB4960267.1"/>
    <property type="molecule type" value="Genomic_DNA"/>
</dbReference>
<evidence type="ECO:0000259" key="2">
    <source>
        <dbReference type="PROSITE" id="PS50977"/>
    </source>
</evidence>
<evidence type="ECO:0000313" key="7">
    <source>
        <dbReference type="EMBL" id="CAB4796523.1"/>
    </source>
</evidence>
<keyword evidence="1" id="KW-0238">DNA-binding</keyword>
<organism evidence="10">
    <name type="scientific">freshwater metagenome</name>
    <dbReference type="NCBI Taxonomy" id="449393"/>
    <lineage>
        <taxon>unclassified sequences</taxon>
        <taxon>metagenomes</taxon>
        <taxon>ecological metagenomes</taxon>
    </lineage>
</organism>
<dbReference type="EMBL" id="CAESAL010000054">
    <property type="protein sequence ID" value="CAB4344460.1"/>
    <property type="molecule type" value="Genomic_DNA"/>
</dbReference>
<reference evidence="10" key="1">
    <citation type="submission" date="2020-05" db="EMBL/GenBank/DDBJ databases">
        <authorList>
            <person name="Chiriac C."/>
            <person name="Salcher M."/>
            <person name="Ghai R."/>
            <person name="Kavagutti S V."/>
        </authorList>
    </citation>
    <scope>NUCLEOTIDE SEQUENCE</scope>
</reference>
<gene>
    <name evidence="5" type="ORF">UFOPK1762_00596</name>
    <name evidence="6" type="ORF">UFOPK2624_00533</name>
    <name evidence="7" type="ORF">UFOPK2969_01214</name>
    <name evidence="3" type="ORF">UFOPK3331_01366</name>
    <name evidence="8" type="ORF">UFOPK3785_01431</name>
    <name evidence="9" type="ORF">UFOPK3927_00914</name>
    <name evidence="4" type="ORF">UFOPK4201_01919</name>
    <name evidence="10" type="ORF">UFOPK4371_00863</name>
</gene>
<dbReference type="PROSITE" id="PS50977">
    <property type="entry name" value="HTH_TETR_2"/>
    <property type="match status" value="1"/>
</dbReference>
<dbReference type="EMBL" id="CAFBRD010000039">
    <property type="protein sequence ID" value="CAB5076882.1"/>
    <property type="molecule type" value="Genomic_DNA"/>
</dbReference>
<sequence>MGARVDGRSERKVANREIILSAARQLIDTNGSHGFSMRELAAKADVSVATLYNLFDSREAIVSACFEKVITDLRPDFDAFRGVSDLSVLCGVLVASSDLILNSVSGAMYLKLSEDLSVVKPFLVEHRASEGFAPELEAAIRRGELNEHADVDVLRTVLEAVVGTAMRLEALGSISKEERRHRIRSGARLALLAEATDLGRNSLMLDRSRQ</sequence>
<accession>A0A6J7VH87</accession>
<dbReference type="SUPFAM" id="SSF46689">
    <property type="entry name" value="Homeodomain-like"/>
    <property type="match status" value="1"/>
</dbReference>
<dbReference type="InterPro" id="IPR050109">
    <property type="entry name" value="HTH-type_TetR-like_transc_reg"/>
</dbReference>
<feature type="domain" description="HTH tetR-type" evidence="2">
    <location>
        <begin position="13"/>
        <end position="73"/>
    </location>
</feature>
<evidence type="ECO:0000313" key="9">
    <source>
        <dbReference type="EMBL" id="CAB4984448.1"/>
    </source>
</evidence>
<dbReference type="PANTHER" id="PTHR30055:SF235">
    <property type="entry name" value="TRANSCRIPTIONAL REGULATORY PROTEIN"/>
    <property type="match status" value="1"/>
</dbReference>
<dbReference type="Pfam" id="PF00440">
    <property type="entry name" value="TetR_N"/>
    <property type="match status" value="1"/>
</dbReference>
<dbReference type="EMBL" id="CAEZTY010000015">
    <property type="protein sequence ID" value="CAB4580791.1"/>
    <property type="molecule type" value="Genomic_DNA"/>
</dbReference>
<dbReference type="EMBL" id="CAFAAD010000093">
    <property type="protein sequence ID" value="CAB4796523.1"/>
    <property type="molecule type" value="Genomic_DNA"/>
</dbReference>
<dbReference type="AlphaFoldDB" id="A0A6J7VH87"/>
<dbReference type="PANTHER" id="PTHR30055">
    <property type="entry name" value="HTH-TYPE TRANSCRIPTIONAL REGULATOR RUTR"/>
    <property type="match status" value="1"/>
</dbReference>
<dbReference type="GO" id="GO:0003700">
    <property type="term" value="F:DNA-binding transcription factor activity"/>
    <property type="evidence" value="ECO:0007669"/>
    <property type="project" value="TreeGrafter"/>
</dbReference>
<evidence type="ECO:0000313" key="4">
    <source>
        <dbReference type="EMBL" id="CAB4372870.1"/>
    </source>
</evidence>
<dbReference type="EMBL" id="CAEZXY010000014">
    <property type="protein sequence ID" value="CAB4700738.1"/>
    <property type="molecule type" value="Genomic_DNA"/>
</dbReference>
<dbReference type="GO" id="GO:0000976">
    <property type="term" value="F:transcription cis-regulatory region binding"/>
    <property type="evidence" value="ECO:0007669"/>
    <property type="project" value="TreeGrafter"/>
</dbReference>
<evidence type="ECO:0000313" key="6">
    <source>
        <dbReference type="EMBL" id="CAB4700738.1"/>
    </source>
</evidence>
<proteinExistence type="predicted"/>
<evidence type="ECO:0000313" key="8">
    <source>
        <dbReference type="EMBL" id="CAB4960267.1"/>
    </source>
</evidence>
<dbReference type="EMBL" id="CAFBOK010000093">
    <property type="protein sequence ID" value="CAB4984448.1"/>
    <property type="molecule type" value="Genomic_DNA"/>
</dbReference>
<evidence type="ECO:0000313" key="5">
    <source>
        <dbReference type="EMBL" id="CAB4580791.1"/>
    </source>
</evidence>
<protein>
    <submittedName>
        <fullName evidence="10">Unannotated protein</fullName>
    </submittedName>
</protein>
<evidence type="ECO:0000256" key="1">
    <source>
        <dbReference type="ARBA" id="ARBA00023125"/>
    </source>
</evidence>
<dbReference type="PRINTS" id="PR00455">
    <property type="entry name" value="HTHTETR"/>
</dbReference>
<dbReference type="InterPro" id="IPR001647">
    <property type="entry name" value="HTH_TetR"/>
</dbReference>
<evidence type="ECO:0000313" key="3">
    <source>
        <dbReference type="EMBL" id="CAB4344460.1"/>
    </source>
</evidence>
<dbReference type="EMBL" id="CAEUNJ010000122">
    <property type="protein sequence ID" value="CAB4372870.1"/>
    <property type="molecule type" value="Genomic_DNA"/>
</dbReference>
<evidence type="ECO:0000313" key="10">
    <source>
        <dbReference type="EMBL" id="CAB5076882.1"/>
    </source>
</evidence>
<name>A0A6J7VH87_9ZZZZ</name>
<dbReference type="Gene3D" id="1.10.357.10">
    <property type="entry name" value="Tetracycline Repressor, domain 2"/>
    <property type="match status" value="1"/>
</dbReference>